<protein>
    <submittedName>
        <fullName evidence="2">Uncharacterized protein</fullName>
    </submittedName>
</protein>
<reference evidence="2" key="1">
    <citation type="journal article" date="2021" name="bioRxiv">
        <title>Whole Genome Assembly and Annotation of Northern Wild Rice, Zizania palustris L., Supports a Whole Genome Duplication in the Zizania Genus.</title>
        <authorList>
            <person name="Haas M."/>
            <person name="Kono T."/>
            <person name="Macchietto M."/>
            <person name="Millas R."/>
            <person name="McGilp L."/>
            <person name="Shao M."/>
            <person name="Duquette J."/>
            <person name="Hirsch C.N."/>
            <person name="Kimball J."/>
        </authorList>
    </citation>
    <scope>NUCLEOTIDE SEQUENCE</scope>
    <source>
        <tissue evidence="2">Fresh leaf tissue</tissue>
    </source>
</reference>
<accession>A0A8J6BNY0</accession>
<proteinExistence type="predicted"/>
<evidence type="ECO:0000256" key="1">
    <source>
        <dbReference type="SAM" id="MobiDB-lite"/>
    </source>
</evidence>
<dbReference type="Proteomes" id="UP000729402">
    <property type="component" value="Unassembled WGS sequence"/>
</dbReference>
<dbReference type="AlphaFoldDB" id="A0A8J6BNY0"/>
<sequence length="60" mass="6177">MAGSPKHASKNASKTTTSLLHGLGVDSDPGTRVLSPAPSFPSTASSIDSAVLVDWPMRKL</sequence>
<comment type="caution">
    <text evidence="2">The sequence shown here is derived from an EMBL/GenBank/DDBJ whole genome shotgun (WGS) entry which is preliminary data.</text>
</comment>
<feature type="compositionally biased region" description="Low complexity" evidence="1">
    <location>
        <begin position="35"/>
        <end position="45"/>
    </location>
</feature>
<dbReference type="EMBL" id="JAAALK010000081">
    <property type="protein sequence ID" value="KAG8090989.1"/>
    <property type="molecule type" value="Genomic_DNA"/>
</dbReference>
<gene>
    <name evidence="2" type="ORF">GUJ93_ZPchr0011g27199</name>
</gene>
<feature type="compositionally biased region" description="Polar residues" evidence="1">
    <location>
        <begin position="10"/>
        <end position="19"/>
    </location>
</feature>
<keyword evidence="3" id="KW-1185">Reference proteome</keyword>
<reference evidence="2" key="2">
    <citation type="submission" date="2021-02" db="EMBL/GenBank/DDBJ databases">
        <authorList>
            <person name="Kimball J.A."/>
            <person name="Haas M.W."/>
            <person name="Macchietto M."/>
            <person name="Kono T."/>
            <person name="Duquette J."/>
            <person name="Shao M."/>
        </authorList>
    </citation>
    <scope>NUCLEOTIDE SEQUENCE</scope>
    <source>
        <tissue evidence="2">Fresh leaf tissue</tissue>
    </source>
</reference>
<evidence type="ECO:0000313" key="2">
    <source>
        <dbReference type="EMBL" id="KAG8090989.1"/>
    </source>
</evidence>
<name>A0A8J6BNY0_ZIZPA</name>
<feature type="region of interest" description="Disordered" evidence="1">
    <location>
        <begin position="1"/>
        <end position="45"/>
    </location>
</feature>
<organism evidence="2 3">
    <name type="scientific">Zizania palustris</name>
    <name type="common">Northern wild rice</name>
    <dbReference type="NCBI Taxonomy" id="103762"/>
    <lineage>
        <taxon>Eukaryota</taxon>
        <taxon>Viridiplantae</taxon>
        <taxon>Streptophyta</taxon>
        <taxon>Embryophyta</taxon>
        <taxon>Tracheophyta</taxon>
        <taxon>Spermatophyta</taxon>
        <taxon>Magnoliopsida</taxon>
        <taxon>Liliopsida</taxon>
        <taxon>Poales</taxon>
        <taxon>Poaceae</taxon>
        <taxon>BOP clade</taxon>
        <taxon>Oryzoideae</taxon>
        <taxon>Oryzeae</taxon>
        <taxon>Zizaniinae</taxon>
        <taxon>Zizania</taxon>
    </lineage>
</organism>
<evidence type="ECO:0000313" key="3">
    <source>
        <dbReference type="Proteomes" id="UP000729402"/>
    </source>
</evidence>